<feature type="compositionally biased region" description="Low complexity" evidence="1">
    <location>
        <begin position="175"/>
        <end position="190"/>
    </location>
</feature>
<protein>
    <submittedName>
        <fullName evidence="2">Uncharacterized protein</fullName>
    </submittedName>
</protein>
<evidence type="ECO:0000313" key="2">
    <source>
        <dbReference type="EnsemblMetazoa" id="LLOJ005001-PA"/>
    </source>
</evidence>
<dbReference type="RefSeq" id="XP_055679076.1">
    <property type="nucleotide sequence ID" value="XM_055823101.1"/>
</dbReference>
<organism evidence="2 3">
    <name type="scientific">Lutzomyia longipalpis</name>
    <name type="common">Sand fly</name>
    <dbReference type="NCBI Taxonomy" id="7200"/>
    <lineage>
        <taxon>Eukaryota</taxon>
        <taxon>Metazoa</taxon>
        <taxon>Ecdysozoa</taxon>
        <taxon>Arthropoda</taxon>
        <taxon>Hexapoda</taxon>
        <taxon>Insecta</taxon>
        <taxon>Pterygota</taxon>
        <taxon>Neoptera</taxon>
        <taxon>Endopterygota</taxon>
        <taxon>Diptera</taxon>
        <taxon>Nematocera</taxon>
        <taxon>Psychodoidea</taxon>
        <taxon>Psychodidae</taxon>
        <taxon>Lutzomyia</taxon>
        <taxon>Lutzomyia</taxon>
    </lineage>
</organism>
<evidence type="ECO:0000313" key="3">
    <source>
        <dbReference type="Proteomes" id="UP000092461"/>
    </source>
</evidence>
<dbReference type="KEGG" id="lll:129787488"/>
<dbReference type="Proteomes" id="UP000092461">
    <property type="component" value="Unassembled WGS sequence"/>
</dbReference>
<dbReference type="VEuPathDB" id="VectorBase:LLOJ005001"/>
<evidence type="ECO:0000256" key="1">
    <source>
        <dbReference type="SAM" id="MobiDB-lite"/>
    </source>
</evidence>
<reference evidence="2" key="1">
    <citation type="submission" date="2020-05" db="UniProtKB">
        <authorList>
            <consortium name="EnsemblMetazoa"/>
        </authorList>
    </citation>
    <scope>IDENTIFICATION</scope>
    <source>
        <strain evidence="2">Jacobina</strain>
    </source>
</reference>
<feature type="compositionally biased region" description="Basic residues" evidence="1">
    <location>
        <begin position="119"/>
        <end position="133"/>
    </location>
</feature>
<dbReference type="GeneID" id="129787488"/>
<feature type="region of interest" description="Disordered" evidence="1">
    <location>
        <begin position="91"/>
        <end position="141"/>
    </location>
</feature>
<dbReference type="VEuPathDB" id="VectorBase:LLONM1_008763"/>
<name>A0A1B0CK64_LUTLO</name>
<dbReference type="RefSeq" id="XP_055679077.1">
    <property type="nucleotide sequence ID" value="XM_055823102.1"/>
</dbReference>
<proteinExistence type="predicted"/>
<accession>A0A1B0CK64</accession>
<dbReference type="AlphaFoldDB" id="A0A1B0CK64"/>
<feature type="region of interest" description="Disordered" evidence="1">
    <location>
        <begin position="169"/>
        <end position="199"/>
    </location>
</feature>
<keyword evidence="3" id="KW-1185">Reference proteome</keyword>
<sequence length="247" mass="27699">MSRIYSAEEFEEEIMRNNPKCYIPLSQLADLEESAPKEVEEEDDEGDGLEELRVKALFQKLNPHPEVPGQLTKPEPLFYDAEIRNLIEETRLMGARRGEQNVVYNAPPPPPPEEPTKPLPKKKQKSKGKKKPPRANEVIEINSSPEVEIVEETKKFSKLVINPAAIMKTSVHPLGPSGPSGSSKVRGKSSTLPADKSSAIVISSSNEEINVSEQSKKSRKLKKTTFYSPKELYEMKKKLESQENCSK</sequence>
<feature type="region of interest" description="Disordered" evidence="1">
    <location>
        <begin position="206"/>
        <end position="225"/>
    </location>
</feature>
<dbReference type="EnsemblMetazoa" id="LLOJ005001-RA">
    <property type="protein sequence ID" value="LLOJ005001-PA"/>
    <property type="gene ID" value="LLOJ005001"/>
</dbReference>
<dbReference type="EMBL" id="AJWK01015813">
    <property type="status" value="NOT_ANNOTATED_CDS"/>
    <property type="molecule type" value="Genomic_DNA"/>
</dbReference>